<dbReference type="EMBL" id="JAGQDC010000021">
    <property type="protein sequence ID" value="MCL1031336.1"/>
    <property type="molecule type" value="Genomic_DNA"/>
</dbReference>
<proteinExistence type="predicted"/>
<evidence type="ECO:0008006" key="3">
    <source>
        <dbReference type="Google" id="ProtNLM"/>
    </source>
</evidence>
<keyword evidence="2" id="KW-1185">Reference proteome</keyword>
<evidence type="ECO:0000313" key="2">
    <source>
        <dbReference type="Proteomes" id="UP001165275"/>
    </source>
</evidence>
<comment type="caution">
    <text evidence="1">The sequence shown here is derived from an EMBL/GenBank/DDBJ whole genome shotgun (WGS) entry which is preliminary data.</text>
</comment>
<dbReference type="RefSeq" id="WP_248947336.1">
    <property type="nucleotide sequence ID" value="NZ_CBCSGY010000016.1"/>
</dbReference>
<reference evidence="1" key="1">
    <citation type="submission" date="2021-04" db="EMBL/GenBank/DDBJ databases">
        <title>Genome sequence of Serratia sp. arafor3.</title>
        <authorList>
            <person name="Besaury L."/>
        </authorList>
    </citation>
    <scope>NUCLEOTIDE SEQUENCE</scope>
    <source>
        <strain evidence="1">Arafor3</strain>
    </source>
</reference>
<protein>
    <recommendedName>
        <fullName evidence="3">Transposase</fullName>
    </recommendedName>
</protein>
<evidence type="ECO:0000313" key="1">
    <source>
        <dbReference type="EMBL" id="MCL1031336.1"/>
    </source>
</evidence>
<name>A0ABT0KHC8_9GAMM</name>
<dbReference type="Proteomes" id="UP001165275">
    <property type="component" value="Unassembled WGS sequence"/>
</dbReference>
<accession>A0ABT0KHC8</accession>
<sequence>MIAHGIPIQKTTIDMATNCVEKTETVAAQVVTSVRPGCCEACGMKHAPDEPHNLRNFWVTELTARGEMAGGENG</sequence>
<gene>
    <name evidence="1" type="ORF">KAJ71_20280</name>
</gene>
<organism evidence="1 2">
    <name type="scientific">Serratia silvae</name>
    <dbReference type="NCBI Taxonomy" id="2824122"/>
    <lineage>
        <taxon>Bacteria</taxon>
        <taxon>Pseudomonadati</taxon>
        <taxon>Pseudomonadota</taxon>
        <taxon>Gammaproteobacteria</taxon>
        <taxon>Enterobacterales</taxon>
        <taxon>Yersiniaceae</taxon>
        <taxon>Serratia</taxon>
    </lineage>
</organism>